<comment type="caution">
    <text evidence="2">The sequence shown here is derived from an EMBL/GenBank/DDBJ whole genome shotgun (WGS) entry which is preliminary data.</text>
</comment>
<protein>
    <recommendedName>
        <fullName evidence="3">HD domain-containing protein</fullName>
    </recommendedName>
</protein>
<feature type="non-terminal residue" evidence="2">
    <location>
        <position position="1"/>
    </location>
</feature>
<accession>X0UJ88</accession>
<proteinExistence type="predicted"/>
<dbReference type="PANTHER" id="PTHR37294">
    <property type="entry name" value="3'-5' EXORIBONUCLEASE YHAM"/>
    <property type="match status" value="1"/>
</dbReference>
<gene>
    <name evidence="2" type="ORF">S01H1_42327</name>
</gene>
<dbReference type="GO" id="GO:0016787">
    <property type="term" value="F:hydrolase activity"/>
    <property type="evidence" value="ECO:0007669"/>
    <property type="project" value="UniProtKB-KW"/>
</dbReference>
<dbReference type="PANTHER" id="PTHR37294:SF1">
    <property type="entry name" value="3'-5' EXORIBONUCLEASE YHAM"/>
    <property type="match status" value="1"/>
</dbReference>
<organism evidence="2">
    <name type="scientific">marine sediment metagenome</name>
    <dbReference type="NCBI Taxonomy" id="412755"/>
    <lineage>
        <taxon>unclassified sequences</taxon>
        <taxon>metagenomes</taxon>
        <taxon>ecological metagenomes</taxon>
    </lineage>
</organism>
<dbReference type="InterPro" id="IPR050798">
    <property type="entry name" value="YhaM_exoribonuc/phosphodiest"/>
</dbReference>
<dbReference type="EMBL" id="BARS01026908">
    <property type="protein sequence ID" value="GAG05854.1"/>
    <property type="molecule type" value="Genomic_DNA"/>
</dbReference>
<dbReference type="AlphaFoldDB" id="X0UJ88"/>
<name>X0UJ88_9ZZZZ</name>
<evidence type="ECO:0000313" key="2">
    <source>
        <dbReference type="EMBL" id="GAG05854.1"/>
    </source>
</evidence>
<sequence length="102" mass="11679">GVGIVRDFAAKMADFPRETLLLIEHILVSHHGLKEWASPVEPKTPEAQILHLADLTDARMFQMLRAIREDRNEGDPFTAKVYAFGRSLLKSHNPDELRKYLK</sequence>
<reference evidence="2" key="1">
    <citation type="journal article" date="2014" name="Front. Microbiol.">
        <title>High frequency of phylogenetically diverse reductive dehalogenase-homologous genes in deep subseafloor sedimentary metagenomes.</title>
        <authorList>
            <person name="Kawai M."/>
            <person name="Futagami T."/>
            <person name="Toyoda A."/>
            <person name="Takaki Y."/>
            <person name="Nishi S."/>
            <person name="Hori S."/>
            <person name="Arai W."/>
            <person name="Tsubouchi T."/>
            <person name="Morono Y."/>
            <person name="Uchiyama I."/>
            <person name="Ito T."/>
            <person name="Fujiyama A."/>
            <person name="Inagaki F."/>
            <person name="Takami H."/>
        </authorList>
    </citation>
    <scope>NUCLEOTIDE SEQUENCE</scope>
    <source>
        <strain evidence="2">Expedition CK06-06</strain>
    </source>
</reference>
<dbReference type="GO" id="GO:0031125">
    <property type="term" value="P:rRNA 3'-end processing"/>
    <property type="evidence" value="ECO:0007669"/>
    <property type="project" value="TreeGrafter"/>
</dbReference>
<evidence type="ECO:0008006" key="3">
    <source>
        <dbReference type="Google" id="ProtNLM"/>
    </source>
</evidence>
<evidence type="ECO:0000256" key="1">
    <source>
        <dbReference type="ARBA" id="ARBA00022801"/>
    </source>
</evidence>
<keyword evidence="1" id="KW-0378">Hydrolase</keyword>
<dbReference type="SUPFAM" id="SSF109604">
    <property type="entry name" value="HD-domain/PDEase-like"/>
    <property type="match status" value="1"/>
</dbReference>
<dbReference type="Gene3D" id="1.10.3210.10">
    <property type="entry name" value="Hypothetical protein af1432"/>
    <property type="match status" value="1"/>
</dbReference>